<keyword evidence="2" id="KW-1185">Reference proteome</keyword>
<name>A0A803QC32_CANSA</name>
<sequence length="362" mass="41516">MLYFTDHYFPIHREAPAFVEQEIDEEKQGGLDVFEDAGSTDGLTLIAAVANSPEMDSREQEIDLSSRKQVVRKPQTGFDWAKVAEIEAEVEQEKYHESAKSQWSSFSKGNLFSRDSKLTYTEPLAKNGVKIARIDPDEVVKRAENWRSAVICMVLGANPPMAVFEGFIKRIWGHLGIVQVVHINMGPWSTDLNTVKLVRTVPFWIRLHDLGLQYWGNNIFSALVSTIRKLIMVDQHTKECTRVQFVRILVEMDSTDDAPRTIPYLNEHGQLVEQSVEYGWLPVKCKNCSGYGHIMGDDHKGGKEKKGKSSYQEAFYVTFVYEVNTMDERKDLWKDLLKIRFPAKPWLIPGNFNVGYYINDRT</sequence>
<dbReference type="Proteomes" id="UP000596661">
    <property type="component" value="Chromosome 8"/>
</dbReference>
<reference evidence="1" key="2">
    <citation type="submission" date="2021-03" db="UniProtKB">
        <authorList>
            <consortium name="EnsemblPlants"/>
        </authorList>
    </citation>
    <scope>IDENTIFICATION</scope>
</reference>
<protein>
    <recommendedName>
        <fullName evidence="3">DUF4283 domain-containing protein</fullName>
    </recommendedName>
</protein>
<evidence type="ECO:0008006" key="3">
    <source>
        <dbReference type="Google" id="ProtNLM"/>
    </source>
</evidence>
<dbReference type="AlphaFoldDB" id="A0A803QC32"/>
<dbReference type="EMBL" id="UZAU01000690">
    <property type="status" value="NOT_ANNOTATED_CDS"/>
    <property type="molecule type" value="Genomic_DNA"/>
</dbReference>
<dbReference type="PANTHER" id="PTHR33233:SF17">
    <property type="entry name" value="DUF4283 DOMAIN-CONTAINING PROTEIN"/>
    <property type="match status" value="1"/>
</dbReference>
<dbReference type="Gramene" id="evm.model.08.698">
    <property type="protein sequence ID" value="cds.evm.model.08.698"/>
    <property type="gene ID" value="evm.TU.08.698"/>
</dbReference>
<dbReference type="PANTHER" id="PTHR33233">
    <property type="entry name" value="ENDONUCLEASE/EXONUCLEASE/PHOSPHATASE"/>
    <property type="match status" value="1"/>
</dbReference>
<reference evidence="1" key="1">
    <citation type="submission" date="2018-11" db="EMBL/GenBank/DDBJ databases">
        <authorList>
            <person name="Grassa J C."/>
        </authorList>
    </citation>
    <scope>NUCLEOTIDE SEQUENCE [LARGE SCALE GENOMIC DNA]</scope>
</reference>
<proteinExistence type="predicted"/>
<dbReference type="EnsemblPlants" id="evm.model.08.698">
    <property type="protein sequence ID" value="cds.evm.model.08.698"/>
    <property type="gene ID" value="evm.TU.08.698"/>
</dbReference>
<evidence type="ECO:0000313" key="2">
    <source>
        <dbReference type="Proteomes" id="UP000596661"/>
    </source>
</evidence>
<organism evidence="1 2">
    <name type="scientific">Cannabis sativa</name>
    <name type="common">Hemp</name>
    <name type="synonym">Marijuana</name>
    <dbReference type="NCBI Taxonomy" id="3483"/>
    <lineage>
        <taxon>Eukaryota</taxon>
        <taxon>Viridiplantae</taxon>
        <taxon>Streptophyta</taxon>
        <taxon>Embryophyta</taxon>
        <taxon>Tracheophyta</taxon>
        <taxon>Spermatophyta</taxon>
        <taxon>Magnoliopsida</taxon>
        <taxon>eudicotyledons</taxon>
        <taxon>Gunneridae</taxon>
        <taxon>Pentapetalae</taxon>
        <taxon>rosids</taxon>
        <taxon>fabids</taxon>
        <taxon>Rosales</taxon>
        <taxon>Cannabaceae</taxon>
        <taxon>Cannabis</taxon>
    </lineage>
</organism>
<evidence type="ECO:0000313" key="1">
    <source>
        <dbReference type="EnsemblPlants" id="cds.evm.model.08.698"/>
    </source>
</evidence>
<accession>A0A803QC32</accession>